<protein>
    <submittedName>
        <fullName evidence="1">Uncharacterized protein</fullName>
    </submittedName>
</protein>
<dbReference type="RefSeq" id="XP_008878089.1">
    <property type="nucleotide sequence ID" value="XM_008879867.1"/>
</dbReference>
<sequence>MDGRRSHLYALKLDASVSWSMIQGLLSPCTARLLLVPPGRRNCSRGGHSSDRLGRAKATSTFVVAKTTVAVFGFAFSSRMAWYQLYLSRFTELGAAPPGYLKVVNVHTDRPVGEKLDGFTSGGL</sequence>
<dbReference type="EMBL" id="KI913993">
    <property type="protein sequence ID" value="ETV93254.1"/>
    <property type="molecule type" value="Genomic_DNA"/>
</dbReference>
<accession>A0A024TGW9</accession>
<reference evidence="1" key="1">
    <citation type="submission" date="2013-12" db="EMBL/GenBank/DDBJ databases">
        <title>The Genome Sequence of Aphanomyces invadans NJM9701.</title>
        <authorList>
            <consortium name="The Broad Institute Genomics Platform"/>
            <person name="Russ C."/>
            <person name="Tyler B."/>
            <person name="van West P."/>
            <person name="Dieguez-Uribeondo J."/>
            <person name="Young S.K."/>
            <person name="Zeng Q."/>
            <person name="Gargeya S."/>
            <person name="Fitzgerald M."/>
            <person name="Abouelleil A."/>
            <person name="Alvarado L."/>
            <person name="Chapman S.B."/>
            <person name="Gainer-Dewar J."/>
            <person name="Goldberg J."/>
            <person name="Griggs A."/>
            <person name="Gujja S."/>
            <person name="Hansen M."/>
            <person name="Howarth C."/>
            <person name="Imamovic A."/>
            <person name="Ireland A."/>
            <person name="Larimer J."/>
            <person name="McCowan C."/>
            <person name="Murphy C."/>
            <person name="Pearson M."/>
            <person name="Poon T.W."/>
            <person name="Priest M."/>
            <person name="Roberts A."/>
            <person name="Saif S."/>
            <person name="Shea T."/>
            <person name="Sykes S."/>
            <person name="Wortman J."/>
            <person name="Nusbaum C."/>
            <person name="Birren B."/>
        </authorList>
    </citation>
    <scope>NUCLEOTIDE SEQUENCE [LARGE SCALE GENOMIC DNA]</scope>
    <source>
        <strain evidence="1">NJM9701</strain>
    </source>
</reference>
<dbReference type="GeneID" id="20089740"/>
<evidence type="ECO:0000313" key="1">
    <source>
        <dbReference type="EMBL" id="ETV93254.1"/>
    </source>
</evidence>
<dbReference type="AlphaFoldDB" id="A0A024TGW9"/>
<gene>
    <name evidence="1" type="ORF">H310_12690</name>
</gene>
<organism evidence="1">
    <name type="scientific">Aphanomyces invadans</name>
    <dbReference type="NCBI Taxonomy" id="157072"/>
    <lineage>
        <taxon>Eukaryota</taxon>
        <taxon>Sar</taxon>
        <taxon>Stramenopiles</taxon>
        <taxon>Oomycota</taxon>
        <taxon>Saprolegniomycetes</taxon>
        <taxon>Saprolegniales</taxon>
        <taxon>Verrucalvaceae</taxon>
        <taxon>Aphanomyces</taxon>
    </lineage>
</organism>
<dbReference type="VEuPathDB" id="FungiDB:H310_12690"/>
<proteinExistence type="predicted"/>
<name>A0A024TGW9_9STRA</name>